<feature type="compositionally biased region" description="Acidic residues" evidence="1">
    <location>
        <begin position="483"/>
        <end position="500"/>
    </location>
</feature>
<dbReference type="AlphaFoldDB" id="A0AAD5Z3P4"/>
<dbReference type="PANTHER" id="PTHR35120:SF2">
    <property type="entry name" value="AMINOTRANSFERASE-LIKE PLANT MOBILE DOMAIN-CONTAINING PROTEIN"/>
    <property type="match status" value="1"/>
</dbReference>
<reference evidence="2 3" key="1">
    <citation type="journal article" date="2022" name="Cell">
        <title>Repeat-based holocentromeres influence genome architecture and karyotype evolution.</title>
        <authorList>
            <person name="Hofstatter P.G."/>
            <person name="Thangavel G."/>
            <person name="Lux T."/>
            <person name="Neumann P."/>
            <person name="Vondrak T."/>
            <person name="Novak P."/>
            <person name="Zhang M."/>
            <person name="Costa L."/>
            <person name="Castellani M."/>
            <person name="Scott A."/>
            <person name="Toegelov H."/>
            <person name="Fuchs J."/>
            <person name="Mata-Sucre Y."/>
            <person name="Dias Y."/>
            <person name="Vanzela A.L.L."/>
            <person name="Huettel B."/>
            <person name="Almeida C.C.S."/>
            <person name="Simkova H."/>
            <person name="Souza G."/>
            <person name="Pedrosa-Harand A."/>
            <person name="Macas J."/>
            <person name="Mayer K.F.X."/>
            <person name="Houben A."/>
            <person name="Marques A."/>
        </authorList>
    </citation>
    <scope>NUCLEOTIDE SEQUENCE [LARGE SCALE GENOMIC DNA]</scope>
    <source>
        <strain evidence="2">RhyTen1mFocal</strain>
    </source>
</reference>
<name>A0AAD5Z3P4_9POAL</name>
<feature type="compositionally biased region" description="Basic residues" evidence="1">
    <location>
        <begin position="65"/>
        <end position="76"/>
    </location>
</feature>
<dbReference type="PANTHER" id="PTHR35120">
    <property type="entry name" value="HISTONE ACETYLTRANSFERASE KAT6B-LIKE"/>
    <property type="match status" value="1"/>
</dbReference>
<comment type="caution">
    <text evidence="2">The sequence shown here is derived from an EMBL/GenBank/DDBJ whole genome shotgun (WGS) entry which is preliminary data.</text>
</comment>
<feature type="region of interest" description="Disordered" evidence="1">
    <location>
        <begin position="1"/>
        <end position="76"/>
    </location>
</feature>
<evidence type="ECO:0000256" key="1">
    <source>
        <dbReference type="SAM" id="MobiDB-lite"/>
    </source>
</evidence>
<dbReference type="EMBL" id="JAMRDG010000002">
    <property type="protein sequence ID" value="KAJ3686305.1"/>
    <property type="molecule type" value="Genomic_DNA"/>
</dbReference>
<organism evidence="2 3">
    <name type="scientific">Rhynchospora tenuis</name>
    <dbReference type="NCBI Taxonomy" id="198213"/>
    <lineage>
        <taxon>Eukaryota</taxon>
        <taxon>Viridiplantae</taxon>
        <taxon>Streptophyta</taxon>
        <taxon>Embryophyta</taxon>
        <taxon>Tracheophyta</taxon>
        <taxon>Spermatophyta</taxon>
        <taxon>Magnoliopsida</taxon>
        <taxon>Liliopsida</taxon>
        <taxon>Poales</taxon>
        <taxon>Cyperaceae</taxon>
        <taxon>Cyperoideae</taxon>
        <taxon>Rhynchosporeae</taxon>
        <taxon>Rhynchospora</taxon>
    </lineage>
</organism>
<feature type="region of interest" description="Disordered" evidence="1">
    <location>
        <begin position="471"/>
        <end position="502"/>
    </location>
</feature>
<feature type="region of interest" description="Disordered" evidence="1">
    <location>
        <begin position="290"/>
        <end position="359"/>
    </location>
</feature>
<sequence>MSQSPDPECPLLPESAPEEPNQNVDPEPEPEPEPVPVPVPDALPTPMEIAVPETPSECSNPTRKPTNKRKKSKPLSKKYLAMGEEKLSFLKENLNPMPFSPLSPLPDLSKHEALFRVLGIWDFAHLNLDQDLRPDLIASLIAFYDPKVRKSLVNGVKISVSRADLARALSLPAKKKLSEETESGLFRTDEAVSVLSDFISSYMLFHLQEDDDACILPDEVAEATRLVREGQPDKVYWADLIWGFVEKELKEVPKTGTCYYASHLQQLIKYQQPRLLEEAPTEVKAVPVVPEVEASADVTMEEAEDEEEDEDEYDDEDEEEDGVEKTKSLEELAGLGTDKDGEPRTGPGPGLSLGLSGEENSGFEGGTLSWGVIQEKGEEGFGHSLQPCGSSGFGFESLSKPVIDGTTEVDEEGEQYMHSFQRMDSSTDLLQAMENVSNVNLYNTGSDLNNQDVHSGDFLSMSGDPTNNGSFFFTDAGKRPLTEIDEDREEDDEDEEEEDDGIHMQAAKRMRSETGNWNFGQPSALEESIERFRAIYNERDQAAINAQVQVQYLTNIIQQKDQVINQLERSRYENQQKYTAELSRYEQEMNIMAQLVSGYKRALKQNRHAFSEYRKKYPEGKEREKPKYGDVPNGGGLVICTKELERQKLEREIEMKQVAVGLISQFQREWVERFEGFGARMSHLERRAGGLGDRIEGCKKNDECKASLPSDEGTEL</sequence>
<dbReference type="Proteomes" id="UP001210211">
    <property type="component" value="Unassembled WGS sequence"/>
</dbReference>
<gene>
    <name evidence="2" type="ORF">LUZ61_015469</name>
</gene>
<feature type="compositionally biased region" description="Low complexity" evidence="1">
    <location>
        <begin position="350"/>
        <end position="359"/>
    </location>
</feature>
<feature type="compositionally biased region" description="Pro residues" evidence="1">
    <location>
        <begin position="33"/>
        <end position="43"/>
    </location>
</feature>
<keyword evidence="3" id="KW-1185">Reference proteome</keyword>
<evidence type="ECO:0000313" key="2">
    <source>
        <dbReference type="EMBL" id="KAJ3686305.1"/>
    </source>
</evidence>
<evidence type="ECO:0000313" key="3">
    <source>
        <dbReference type="Proteomes" id="UP001210211"/>
    </source>
</evidence>
<accession>A0AAD5Z3P4</accession>
<protein>
    <submittedName>
        <fullName evidence="2">Uncharacterized protein</fullName>
    </submittedName>
</protein>
<proteinExistence type="predicted"/>
<feature type="compositionally biased region" description="Acidic residues" evidence="1">
    <location>
        <begin position="299"/>
        <end position="322"/>
    </location>
</feature>